<organism evidence="1 2">
    <name type="scientific">Pectobacterium quasiaquaticum</name>
    <dbReference type="NCBI Taxonomy" id="2774015"/>
    <lineage>
        <taxon>Bacteria</taxon>
        <taxon>Pseudomonadati</taxon>
        <taxon>Pseudomonadota</taxon>
        <taxon>Gammaproteobacteria</taxon>
        <taxon>Enterobacterales</taxon>
        <taxon>Pectobacteriaceae</taxon>
        <taxon>Pectobacterium</taxon>
    </lineage>
</organism>
<dbReference type="EMBL" id="CP065177">
    <property type="protein sequence ID" value="URG50597.1"/>
    <property type="molecule type" value="Genomic_DNA"/>
</dbReference>
<dbReference type="Proteomes" id="UP000806577">
    <property type="component" value="Chromosome"/>
</dbReference>
<dbReference type="SUPFAM" id="SSF46785">
    <property type="entry name" value="Winged helix' DNA-binding domain"/>
    <property type="match status" value="1"/>
</dbReference>
<reference evidence="1 2" key="1">
    <citation type="journal article" date="2021" name="Int. J. Syst. Evol. Microbiol.">
        <title>&lt;i&gt;Pectobacterium quasiaquaticum&lt;/i&gt; sp. nov., isolated from waterways.</title>
        <authorList>
            <person name="Ben Moussa H."/>
            <person name="Pedron J."/>
            <person name="Bertrand C."/>
            <person name="Hecquet A."/>
            <person name="Barny M.A."/>
        </authorList>
    </citation>
    <scope>NUCLEOTIDE SEQUENCE [LARGE SCALE GENOMIC DNA]</scope>
    <source>
        <strain evidence="1 2">A477-S1-J17</strain>
    </source>
</reference>
<name>A0A9Q2EVR9_9GAMM</name>
<dbReference type="RefSeq" id="WP_121268682.1">
    <property type="nucleotide sequence ID" value="NZ_CP065177.1"/>
</dbReference>
<evidence type="ECO:0000313" key="1">
    <source>
        <dbReference type="EMBL" id="URG50597.1"/>
    </source>
</evidence>
<sequence>MKTKMPVSQRMLRHIRRHEGMTRQEIARALNITSKEAGSTLNTLRENQRVVAVGAPGKYTYFLFRETQPAFGVHPVQARFTQLLAGVRA</sequence>
<accession>A0A9Q2EVR9</accession>
<keyword evidence="2" id="KW-1185">Reference proteome</keyword>
<evidence type="ECO:0000313" key="2">
    <source>
        <dbReference type="Proteomes" id="UP000806577"/>
    </source>
</evidence>
<gene>
    <name evidence="1" type="ORF">IG609_008915</name>
</gene>
<proteinExistence type="predicted"/>
<protein>
    <submittedName>
        <fullName evidence="1">Helix-turn-helix transcriptional regulator</fullName>
    </submittedName>
</protein>
<dbReference type="KEGG" id="pqu:IG609_008915"/>
<dbReference type="InterPro" id="IPR036390">
    <property type="entry name" value="WH_DNA-bd_sf"/>
</dbReference>
<dbReference type="InterPro" id="IPR036388">
    <property type="entry name" value="WH-like_DNA-bd_sf"/>
</dbReference>
<dbReference type="AlphaFoldDB" id="A0A9Q2EVR9"/>
<dbReference type="Gene3D" id="1.10.10.10">
    <property type="entry name" value="Winged helix-like DNA-binding domain superfamily/Winged helix DNA-binding domain"/>
    <property type="match status" value="1"/>
</dbReference>